<dbReference type="GO" id="GO:0008146">
    <property type="term" value="F:sulfotransferase activity"/>
    <property type="evidence" value="ECO:0000318"/>
    <property type="project" value="GO_Central"/>
</dbReference>
<organism evidence="4 5">
    <name type="scientific">Nematostella vectensis</name>
    <name type="common">Starlet sea anemone</name>
    <dbReference type="NCBI Taxonomy" id="45351"/>
    <lineage>
        <taxon>Eukaryota</taxon>
        <taxon>Metazoa</taxon>
        <taxon>Cnidaria</taxon>
        <taxon>Anthozoa</taxon>
        <taxon>Hexacorallia</taxon>
        <taxon>Actiniaria</taxon>
        <taxon>Edwardsiidae</taxon>
        <taxon>Nematostella</taxon>
    </lineage>
</organism>
<name>A7SB69_NEMVE</name>
<dbReference type="Gene3D" id="3.40.50.300">
    <property type="entry name" value="P-loop containing nucleotide triphosphate hydrolases"/>
    <property type="match status" value="1"/>
</dbReference>
<dbReference type="AlphaFoldDB" id="A7SB69"/>
<evidence type="ECO:0000259" key="3">
    <source>
        <dbReference type="Pfam" id="PF00685"/>
    </source>
</evidence>
<dbReference type="SUPFAM" id="SSF52540">
    <property type="entry name" value="P-loop containing nucleoside triphosphate hydrolases"/>
    <property type="match status" value="1"/>
</dbReference>
<evidence type="ECO:0000256" key="2">
    <source>
        <dbReference type="ARBA" id="ARBA00022679"/>
    </source>
</evidence>
<dbReference type="InterPro" id="IPR027417">
    <property type="entry name" value="P-loop_NTPase"/>
</dbReference>
<proteinExistence type="inferred from homology"/>
<dbReference type="InterPro" id="IPR000863">
    <property type="entry name" value="Sulfotransferase_dom"/>
</dbReference>
<dbReference type="OMA" id="ICAKHET"/>
<dbReference type="Proteomes" id="UP000001593">
    <property type="component" value="Unassembled WGS sequence"/>
</dbReference>
<dbReference type="eggNOG" id="KOG1584">
    <property type="taxonomic scope" value="Eukaryota"/>
</dbReference>
<reference evidence="4 5" key="1">
    <citation type="journal article" date="2007" name="Science">
        <title>Sea anemone genome reveals ancestral eumetazoan gene repertoire and genomic organization.</title>
        <authorList>
            <person name="Putnam N.H."/>
            <person name="Srivastava M."/>
            <person name="Hellsten U."/>
            <person name="Dirks B."/>
            <person name="Chapman J."/>
            <person name="Salamov A."/>
            <person name="Terry A."/>
            <person name="Shapiro H."/>
            <person name="Lindquist E."/>
            <person name="Kapitonov V.V."/>
            <person name="Jurka J."/>
            <person name="Genikhovich G."/>
            <person name="Grigoriev I.V."/>
            <person name="Lucas S.M."/>
            <person name="Steele R.E."/>
            <person name="Finnerty J.R."/>
            <person name="Technau U."/>
            <person name="Martindale M.Q."/>
            <person name="Rokhsar D.S."/>
        </authorList>
    </citation>
    <scope>NUCLEOTIDE SEQUENCE [LARGE SCALE GENOMIC DNA]</scope>
    <source>
        <strain evidence="5">CH2 X CH6</strain>
    </source>
</reference>
<dbReference type="GO" id="GO:0005737">
    <property type="term" value="C:cytoplasm"/>
    <property type="evidence" value="ECO:0000318"/>
    <property type="project" value="GO_Central"/>
</dbReference>
<gene>
    <name evidence="4" type="ORF">NEMVEDRAFT_v1g111868</name>
</gene>
<dbReference type="FunCoup" id="A7SB69">
    <property type="interactions" value="9"/>
</dbReference>
<dbReference type="HOGENOM" id="CLU_027239_1_2_1"/>
<dbReference type="Pfam" id="PF00685">
    <property type="entry name" value="Sulfotransfer_1"/>
    <property type="match status" value="1"/>
</dbReference>
<dbReference type="InParanoid" id="A7SB69"/>
<dbReference type="EMBL" id="DS469614">
    <property type="protein sequence ID" value="EDO39033.1"/>
    <property type="molecule type" value="Genomic_DNA"/>
</dbReference>
<evidence type="ECO:0000313" key="5">
    <source>
        <dbReference type="Proteomes" id="UP000001593"/>
    </source>
</evidence>
<feature type="domain" description="Sulfotransferase" evidence="3">
    <location>
        <begin position="1"/>
        <end position="243"/>
    </location>
</feature>
<sequence>SGNTWTSEILWQIYNGGEVDKTDMVKRIPFLDSQLTKLLLGVTETTTEFYKKVAPPRIFKIHSPYRVAPKGGGSAAKPKYIYVIRNPKDCAVSYYHHCRRWKAYKCNVTWDEFFEAVINGVAIYGSWFDHVLGWWEHRDDPNILFLKYEDMKKDLHHAVRQIALFVGKSLTEETLNRIVRQTSFDAMKGGEQFYESPFMRPFIAPGASSHIRKGQVGDWRNYFTEEQSRRMDQLYAERMTGSGLDLEFDPTPE</sequence>
<feature type="non-terminal residue" evidence="4">
    <location>
        <position position="1"/>
    </location>
</feature>
<dbReference type="PANTHER" id="PTHR11783">
    <property type="entry name" value="SULFOTRANSFERASE SULT"/>
    <property type="match status" value="1"/>
</dbReference>
<comment type="similarity">
    <text evidence="1">Belongs to the sulfotransferase 1 family.</text>
</comment>
<keyword evidence="2" id="KW-0808">Transferase</keyword>
<evidence type="ECO:0000256" key="1">
    <source>
        <dbReference type="ARBA" id="ARBA00005771"/>
    </source>
</evidence>
<evidence type="ECO:0000313" key="4">
    <source>
        <dbReference type="EMBL" id="EDO39033.1"/>
    </source>
</evidence>
<accession>A7SB69</accession>
<keyword evidence="5" id="KW-1185">Reference proteome</keyword>
<dbReference type="PhylomeDB" id="A7SB69"/>
<protein>
    <recommendedName>
        <fullName evidence="3">Sulfotransferase domain-containing protein</fullName>
    </recommendedName>
</protein>
<dbReference type="GO" id="GO:0051923">
    <property type="term" value="P:sulfation"/>
    <property type="evidence" value="ECO:0000318"/>
    <property type="project" value="GO_Central"/>
</dbReference>